<dbReference type="InterPro" id="IPR006073">
    <property type="entry name" value="GTP-bd"/>
</dbReference>
<keyword evidence="9 10" id="KW-0131">Cell cycle</keyword>
<keyword evidence="4" id="KW-0479">Metal-binding</keyword>
<comment type="function">
    <text evidence="10">Necessary for normal cell division and for the maintenance of normal septation.</text>
</comment>
<dbReference type="GO" id="GO:0005525">
    <property type="term" value="F:GTP binding"/>
    <property type="evidence" value="ECO:0007669"/>
    <property type="project" value="UniProtKB-UniRule"/>
</dbReference>
<dbReference type="GO" id="GO:0005829">
    <property type="term" value="C:cytosol"/>
    <property type="evidence" value="ECO:0007669"/>
    <property type="project" value="TreeGrafter"/>
</dbReference>
<sequence>MNTLINKYIFYHTKFIGCASDVDFLPYDFGIEIAFAGYSNVGKSSVLNTISNQSKLSYTSKIPGRTHTINIFEIINGIKLVDLPGYGYVKRYKIFKNEFFQILINYFKKRRSLKGIFIMMDIRNPLKILDYELINFLLHRNMNIYVLLTKSDKLSVYQQNNQLKLVHEKLQKINKNIEVTTFSSLKKTGINHVYHKLNTWFFT</sequence>
<dbReference type="SUPFAM" id="SSF52540">
    <property type="entry name" value="P-loop containing nucleoside triphosphate hydrolases"/>
    <property type="match status" value="1"/>
</dbReference>
<proteinExistence type="inferred from homology"/>
<dbReference type="InterPro" id="IPR019987">
    <property type="entry name" value="GTP-bd_ribosome_bio_YsxC"/>
</dbReference>
<dbReference type="AlphaFoldDB" id="A0AAT9G4H9"/>
<dbReference type="Pfam" id="PF01926">
    <property type="entry name" value="MMR_HSR1"/>
    <property type="match status" value="1"/>
</dbReference>
<evidence type="ECO:0000313" key="12">
    <source>
        <dbReference type="EMBL" id="BET44632.1"/>
    </source>
</evidence>
<keyword evidence="3 10" id="KW-0132">Cell division</keyword>
<evidence type="ECO:0000259" key="11">
    <source>
        <dbReference type="PROSITE" id="PS51706"/>
    </source>
</evidence>
<dbReference type="GO" id="GO:0000917">
    <property type="term" value="P:division septum assembly"/>
    <property type="evidence" value="ECO:0007669"/>
    <property type="project" value="UniProtKB-KW"/>
</dbReference>
<dbReference type="PANTHER" id="PTHR11649:SF13">
    <property type="entry name" value="ENGB-TYPE G DOMAIN-CONTAINING PROTEIN"/>
    <property type="match status" value="1"/>
</dbReference>
<evidence type="ECO:0000256" key="10">
    <source>
        <dbReference type="HAMAP-Rule" id="MF_00321"/>
    </source>
</evidence>
<evidence type="ECO:0000256" key="2">
    <source>
        <dbReference type="ARBA" id="ARBA00009638"/>
    </source>
</evidence>
<dbReference type="PANTHER" id="PTHR11649">
    <property type="entry name" value="MSS1/TRME-RELATED GTP-BINDING PROTEIN"/>
    <property type="match status" value="1"/>
</dbReference>
<protein>
    <recommendedName>
        <fullName evidence="10">Probable GTP-binding protein EngB</fullName>
    </recommendedName>
</protein>
<evidence type="ECO:0000256" key="6">
    <source>
        <dbReference type="ARBA" id="ARBA00022842"/>
    </source>
</evidence>
<dbReference type="NCBIfam" id="TIGR03598">
    <property type="entry name" value="GTPase_YsxC"/>
    <property type="match status" value="1"/>
</dbReference>
<dbReference type="GO" id="GO:0046872">
    <property type="term" value="F:metal ion binding"/>
    <property type="evidence" value="ECO:0007669"/>
    <property type="project" value="UniProtKB-KW"/>
</dbReference>
<evidence type="ECO:0000256" key="3">
    <source>
        <dbReference type="ARBA" id="ARBA00022618"/>
    </source>
</evidence>
<keyword evidence="8 10" id="KW-0717">Septation</keyword>
<keyword evidence="6" id="KW-0460">Magnesium</keyword>
<evidence type="ECO:0000256" key="8">
    <source>
        <dbReference type="ARBA" id="ARBA00023210"/>
    </source>
</evidence>
<evidence type="ECO:0000256" key="7">
    <source>
        <dbReference type="ARBA" id="ARBA00023134"/>
    </source>
</evidence>
<name>A0AAT9G4H9_9ENTR</name>
<dbReference type="InterPro" id="IPR027417">
    <property type="entry name" value="P-loop_NTPase"/>
</dbReference>
<comment type="cofactor">
    <cofactor evidence="1">
        <name>Mg(2+)</name>
        <dbReference type="ChEBI" id="CHEBI:18420"/>
    </cofactor>
</comment>
<evidence type="ECO:0000256" key="5">
    <source>
        <dbReference type="ARBA" id="ARBA00022741"/>
    </source>
</evidence>
<reference evidence="12" key="2">
    <citation type="submission" date="2023-10" db="EMBL/GenBank/DDBJ databases">
        <authorList>
            <person name="Koga R."/>
            <person name="Fukatsu T."/>
        </authorList>
    </citation>
    <scope>NUCLEOTIDE SEQUENCE</scope>
    <source>
        <strain evidence="12">Kw-01</strain>
    </source>
</reference>
<dbReference type="HAMAP" id="MF_00321">
    <property type="entry name" value="GTPase_EngB"/>
    <property type="match status" value="1"/>
</dbReference>
<keyword evidence="5 10" id="KW-0547">Nucleotide-binding</keyword>
<accession>A0AAT9G4H9</accession>
<evidence type="ECO:0000256" key="1">
    <source>
        <dbReference type="ARBA" id="ARBA00001946"/>
    </source>
</evidence>
<evidence type="ECO:0000256" key="4">
    <source>
        <dbReference type="ARBA" id="ARBA00022723"/>
    </source>
</evidence>
<dbReference type="PROSITE" id="PS51706">
    <property type="entry name" value="G_ENGB"/>
    <property type="match status" value="1"/>
</dbReference>
<feature type="domain" description="EngB-type G" evidence="11">
    <location>
        <begin position="29"/>
        <end position="203"/>
    </location>
</feature>
<dbReference type="InterPro" id="IPR030393">
    <property type="entry name" value="G_ENGB_dom"/>
</dbReference>
<dbReference type="EMBL" id="AP028961">
    <property type="protein sequence ID" value="BET44632.1"/>
    <property type="molecule type" value="Genomic_DNA"/>
</dbReference>
<comment type="similarity">
    <text evidence="2 10">Belongs to the TRAFAC class TrmE-Era-EngA-EngB-Septin-like GTPase superfamily. EngB GTPase family.</text>
</comment>
<dbReference type="Gene3D" id="3.40.50.300">
    <property type="entry name" value="P-loop containing nucleotide triphosphate hydrolases"/>
    <property type="match status" value="1"/>
</dbReference>
<organism evidence="12">
    <name type="scientific">Candidatus Aschnera chinzeii</name>
    <dbReference type="NCBI Taxonomy" id="1485666"/>
    <lineage>
        <taxon>Bacteria</taxon>
        <taxon>Pseudomonadati</taxon>
        <taxon>Pseudomonadota</taxon>
        <taxon>Gammaproteobacteria</taxon>
        <taxon>Enterobacterales</taxon>
        <taxon>Enterobacteriaceae</taxon>
        <taxon>Candidatus Aschnera</taxon>
    </lineage>
</organism>
<dbReference type="CDD" id="cd01876">
    <property type="entry name" value="YihA_EngB"/>
    <property type="match status" value="1"/>
</dbReference>
<keyword evidence="7 10" id="KW-0342">GTP-binding</keyword>
<evidence type="ECO:0000256" key="9">
    <source>
        <dbReference type="ARBA" id="ARBA00023306"/>
    </source>
</evidence>
<reference evidence="12" key="1">
    <citation type="journal article" date="2023" name="Front. Microbiol.">
        <title>Genome analysis of Candidatus Aschnera chinzeii, the bacterial endosymbiont of the blood-sucking bat fly Penicillidia jenynsii (Insecta: Diptera: Nycteribiidae).</title>
        <authorList>
            <person name="Koga R."/>
            <person name="Moriyama M."/>
            <person name="Nozaki T."/>
            <person name="Fukatsu T."/>
        </authorList>
    </citation>
    <scope>NUCLEOTIDE SEQUENCE</scope>
    <source>
        <strain evidence="12">Kw-01</strain>
    </source>
</reference>
<gene>
    <name evidence="12" type="primary">yihA</name>
    <name evidence="10" type="synonym">engB</name>
    <name evidence="12" type="ORF">ACHINZ_3040</name>
</gene>